<dbReference type="InterPro" id="IPR012885">
    <property type="entry name" value="F-box_Sdz-33"/>
</dbReference>
<accession>A0A2G5ULM7</accession>
<comment type="caution">
    <text evidence="2">The sequence shown here is derived from an EMBL/GenBank/DDBJ whole genome shotgun (WGS) entry which is preliminary data.</text>
</comment>
<organism evidence="2 3">
    <name type="scientific">Caenorhabditis nigoni</name>
    <dbReference type="NCBI Taxonomy" id="1611254"/>
    <lineage>
        <taxon>Eukaryota</taxon>
        <taxon>Metazoa</taxon>
        <taxon>Ecdysozoa</taxon>
        <taxon>Nematoda</taxon>
        <taxon>Chromadorea</taxon>
        <taxon>Rhabditida</taxon>
        <taxon>Rhabditina</taxon>
        <taxon>Rhabditomorpha</taxon>
        <taxon>Rhabditoidea</taxon>
        <taxon>Rhabditidae</taxon>
        <taxon>Peloderinae</taxon>
        <taxon>Caenorhabditis</taxon>
    </lineage>
</organism>
<evidence type="ECO:0000313" key="2">
    <source>
        <dbReference type="EMBL" id="PIC40419.1"/>
    </source>
</evidence>
<dbReference type="Pfam" id="PF07735">
    <property type="entry name" value="FBA_2"/>
    <property type="match status" value="1"/>
</dbReference>
<evidence type="ECO:0000259" key="1">
    <source>
        <dbReference type="Pfam" id="PF07735"/>
    </source>
</evidence>
<dbReference type="PANTHER" id="PTHR22899">
    <property type="entry name" value="CYCLIN-RELATED F-BOX FAMILY"/>
    <property type="match status" value="1"/>
</dbReference>
<feature type="domain" description="Sdz-33 F-box" evidence="1">
    <location>
        <begin position="33"/>
        <end position="97"/>
    </location>
</feature>
<keyword evidence="3" id="KW-1185">Reference proteome</keyword>
<dbReference type="Proteomes" id="UP000230233">
    <property type="component" value="Chromosome III"/>
</dbReference>
<dbReference type="PANTHER" id="PTHR22899:SF0">
    <property type="entry name" value="F-BOX ASSOCIATED DOMAIN-CONTAINING PROTEIN-RELATED"/>
    <property type="match status" value="1"/>
</dbReference>
<proteinExistence type="predicted"/>
<dbReference type="InterPro" id="IPR053222">
    <property type="entry name" value="Zygotic_Embryogenesis-Asso"/>
</dbReference>
<sequence length="170" mass="20142">MKICDLFPDNSIQDVLRMFIPNVLHIEREYANIEQHLMNNLDNFITAFPWNLKLENLLTMNARDITMTVHQFSTTDLNRFLKLWIRGANPRLEHLKLRLRNSSKLEMGRTWKGIKYDVAPNAVRREFQYALDRRAITYGGFDIRRMDGTVAIVHTNEHTFFEMFVIAKNI</sequence>
<dbReference type="OrthoDB" id="5832245at2759"/>
<name>A0A2G5ULM7_9PELO</name>
<reference evidence="3" key="1">
    <citation type="submission" date="2017-10" db="EMBL/GenBank/DDBJ databases">
        <title>Rapid genome shrinkage in a self-fertile nematode reveals novel sperm competition proteins.</title>
        <authorList>
            <person name="Yin D."/>
            <person name="Schwarz E.M."/>
            <person name="Thomas C.G."/>
            <person name="Felde R.L."/>
            <person name="Korf I.F."/>
            <person name="Cutter A.D."/>
            <person name="Schartner C.M."/>
            <person name="Ralston E.J."/>
            <person name="Meyer B.J."/>
            <person name="Haag E.S."/>
        </authorList>
    </citation>
    <scope>NUCLEOTIDE SEQUENCE [LARGE SCALE GENOMIC DNA]</scope>
    <source>
        <strain evidence="3">JU1422</strain>
    </source>
</reference>
<evidence type="ECO:0000313" key="3">
    <source>
        <dbReference type="Proteomes" id="UP000230233"/>
    </source>
</evidence>
<gene>
    <name evidence="2" type="primary">Cnig_chr_III.g11768</name>
    <name evidence="2" type="ORF">B9Z55_011768</name>
</gene>
<dbReference type="AlphaFoldDB" id="A0A2G5ULM7"/>
<dbReference type="EMBL" id="PDUG01000003">
    <property type="protein sequence ID" value="PIC40419.1"/>
    <property type="molecule type" value="Genomic_DNA"/>
</dbReference>
<protein>
    <recommendedName>
        <fullName evidence="1">Sdz-33 F-box domain-containing protein</fullName>
    </recommendedName>
</protein>